<dbReference type="PANTHER" id="PTHR33048">
    <property type="entry name" value="PTH11-LIKE INTEGRAL MEMBRANE PROTEIN (AFU_ORTHOLOGUE AFUA_5G11245)"/>
    <property type="match status" value="1"/>
</dbReference>
<comment type="subcellular location">
    <subcellularLocation>
        <location evidence="1">Membrane</location>
        <topology evidence="1">Multi-pass membrane protein</topology>
    </subcellularLocation>
</comment>
<dbReference type="PANTHER" id="PTHR33048:SF92">
    <property type="entry name" value="INTEGRAL MEMBRANE PROTEIN"/>
    <property type="match status" value="1"/>
</dbReference>
<feature type="compositionally biased region" description="Low complexity" evidence="6">
    <location>
        <begin position="288"/>
        <end position="305"/>
    </location>
</feature>
<evidence type="ECO:0000256" key="4">
    <source>
        <dbReference type="ARBA" id="ARBA00023136"/>
    </source>
</evidence>
<feature type="transmembrane region" description="Helical" evidence="7">
    <location>
        <begin position="13"/>
        <end position="31"/>
    </location>
</feature>
<feature type="transmembrane region" description="Helical" evidence="7">
    <location>
        <begin position="247"/>
        <end position="266"/>
    </location>
</feature>
<keyword evidence="4 7" id="KW-0472">Membrane</keyword>
<dbReference type="EMBL" id="JAGPXF010000003">
    <property type="protein sequence ID" value="KAH7251445.1"/>
    <property type="molecule type" value="Genomic_DNA"/>
</dbReference>
<feature type="domain" description="Rhodopsin" evidence="8">
    <location>
        <begin position="25"/>
        <end position="271"/>
    </location>
</feature>
<organism evidence="9 10">
    <name type="scientific">Fusarium tricinctum</name>
    <dbReference type="NCBI Taxonomy" id="61284"/>
    <lineage>
        <taxon>Eukaryota</taxon>
        <taxon>Fungi</taxon>
        <taxon>Dikarya</taxon>
        <taxon>Ascomycota</taxon>
        <taxon>Pezizomycotina</taxon>
        <taxon>Sordariomycetes</taxon>
        <taxon>Hypocreomycetidae</taxon>
        <taxon>Hypocreales</taxon>
        <taxon>Nectriaceae</taxon>
        <taxon>Fusarium</taxon>
        <taxon>Fusarium tricinctum species complex</taxon>
    </lineage>
</organism>
<evidence type="ECO:0000256" key="7">
    <source>
        <dbReference type="SAM" id="Phobius"/>
    </source>
</evidence>
<comment type="caution">
    <text evidence="9">The sequence shown here is derived from an EMBL/GenBank/DDBJ whole genome shotgun (WGS) entry which is preliminary data.</text>
</comment>
<evidence type="ECO:0000256" key="6">
    <source>
        <dbReference type="SAM" id="MobiDB-lite"/>
    </source>
</evidence>
<feature type="transmembrane region" description="Helical" evidence="7">
    <location>
        <begin position="88"/>
        <end position="107"/>
    </location>
</feature>
<dbReference type="AlphaFoldDB" id="A0A8K0WCX5"/>
<protein>
    <recommendedName>
        <fullName evidence="8">Rhodopsin domain-containing protein</fullName>
    </recommendedName>
</protein>
<keyword evidence="2 7" id="KW-0812">Transmembrane</keyword>
<feature type="transmembrane region" description="Helical" evidence="7">
    <location>
        <begin position="43"/>
        <end position="68"/>
    </location>
</feature>
<sequence>MEPGASALLISEWTLISLSTLVIAARIYLRLVIQKRPLLSSDIVMAFAWVMGIVVASFCITYVHMGVMEPDIDYSLKKYNGTEHDKQFIHRLLWISSLPFLAAFYICKAALLCVYHQVIPIFMTKRRLFLWATVTFVALSFTTTIILLFTICTPVSRFWTLDDDLKCSASSWKVFVRTAWALNFASDILIFVLPWLIVPDLMIKGYLRIGVYLTFLLGLINMTMSVVRYTKLYTDEHFGKTSLVTTHFWNSLDLYIGLVIACLPALRPYFNLAAESRAFNYVKGKTSTRSSQYTGTSGSSGTRSSHIARPPPSYRQSSVSSSAPLARLSNLSSSYDMDTELLNKV</sequence>
<evidence type="ECO:0000256" key="1">
    <source>
        <dbReference type="ARBA" id="ARBA00004141"/>
    </source>
</evidence>
<evidence type="ECO:0000259" key="8">
    <source>
        <dbReference type="Pfam" id="PF20684"/>
    </source>
</evidence>
<keyword evidence="10" id="KW-1185">Reference proteome</keyword>
<dbReference type="OrthoDB" id="5273647at2759"/>
<dbReference type="Pfam" id="PF20684">
    <property type="entry name" value="Fung_rhodopsin"/>
    <property type="match status" value="1"/>
</dbReference>
<evidence type="ECO:0000256" key="2">
    <source>
        <dbReference type="ARBA" id="ARBA00022692"/>
    </source>
</evidence>
<gene>
    <name evidence="9" type="ORF">BKA59DRAFT_127385</name>
</gene>
<evidence type="ECO:0000256" key="3">
    <source>
        <dbReference type="ARBA" id="ARBA00022989"/>
    </source>
</evidence>
<dbReference type="InterPro" id="IPR049326">
    <property type="entry name" value="Rhodopsin_dom_fungi"/>
</dbReference>
<name>A0A8K0WCX5_9HYPO</name>
<proteinExistence type="inferred from homology"/>
<evidence type="ECO:0000313" key="9">
    <source>
        <dbReference type="EMBL" id="KAH7251445.1"/>
    </source>
</evidence>
<dbReference type="GO" id="GO:0016020">
    <property type="term" value="C:membrane"/>
    <property type="evidence" value="ECO:0007669"/>
    <property type="project" value="UniProtKB-SubCell"/>
</dbReference>
<feature type="region of interest" description="Disordered" evidence="6">
    <location>
        <begin position="288"/>
        <end position="321"/>
    </location>
</feature>
<dbReference type="InterPro" id="IPR052337">
    <property type="entry name" value="SAT4-like"/>
</dbReference>
<accession>A0A8K0WCX5</accession>
<evidence type="ECO:0000313" key="10">
    <source>
        <dbReference type="Proteomes" id="UP000813427"/>
    </source>
</evidence>
<feature type="transmembrane region" description="Helical" evidence="7">
    <location>
        <begin position="179"/>
        <end position="197"/>
    </location>
</feature>
<keyword evidence="3 7" id="KW-1133">Transmembrane helix</keyword>
<comment type="similarity">
    <text evidence="5">Belongs to the SAT4 family.</text>
</comment>
<dbReference type="Proteomes" id="UP000813427">
    <property type="component" value="Unassembled WGS sequence"/>
</dbReference>
<feature type="transmembrane region" description="Helical" evidence="7">
    <location>
        <begin position="128"/>
        <end position="159"/>
    </location>
</feature>
<evidence type="ECO:0000256" key="5">
    <source>
        <dbReference type="ARBA" id="ARBA00038359"/>
    </source>
</evidence>
<reference evidence="9" key="1">
    <citation type="journal article" date="2021" name="Nat. Commun.">
        <title>Genetic determinants of endophytism in the Arabidopsis root mycobiome.</title>
        <authorList>
            <person name="Mesny F."/>
            <person name="Miyauchi S."/>
            <person name="Thiergart T."/>
            <person name="Pickel B."/>
            <person name="Atanasova L."/>
            <person name="Karlsson M."/>
            <person name="Huettel B."/>
            <person name="Barry K.W."/>
            <person name="Haridas S."/>
            <person name="Chen C."/>
            <person name="Bauer D."/>
            <person name="Andreopoulos W."/>
            <person name="Pangilinan J."/>
            <person name="LaButti K."/>
            <person name="Riley R."/>
            <person name="Lipzen A."/>
            <person name="Clum A."/>
            <person name="Drula E."/>
            <person name="Henrissat B."/>
            <person name="Kohler A."/>
            <person name="Grigoriev I.V."/>
            <person name="Martin F.M."/>
            <person name="Hacquard S."/>
        </authorList>
    </citation>
    <scope>NUCLEOTIDE SEQUENCE</scope>
    <source>
        <strain evidence="9">MPI-SDFR-AT-0068</strain>
    </source>
</reference>
<feature type="transmembrane region" description="Helical" evidence="7">
    <location>
        <begin position="209"/>
        <end position="227"/>
    </location>
</feature>